<evidence type="ECO:0000313" key="2">
    <source>
        <dbReference type="EMBL" id="KAF0035656.1"/>
    </source>
</evidence>
<gene>
    <name evidence="2" type="ORF">F2P81_010968</name>
</gene>
<accession>A0A6A4SK83</accession>
<comment type="caution">
    <text evidence="2">The sequence shown here is derived from an EMBL/GenBank/DDBJ whole genome shotgun (WGS) entry which is preliminary data.</text>
</comment>
<name>A0A6A4SK83_SCOMX</name>
<organism evidence="2 3">
    <name type="scientific">Scophthalmus maximus</name>
    <name type="common">Turbot</name>
    <name type="synonym">Psetta maxima</name>
    <dbReference type="NCBI Taxonomy" id="52904"/>
    <lineage>
        <taxon>Eukaryota</taxon>
        <taxon>Metazoa</taxon>
        <taxon>Chordata</taxon>
        <taxon>Craniata</taxon>
        <taxon>Vertebrata</taxon>
        <taxon>Euteleostomi</taxon>
        <taxon>Actinopterygii</taxon>
        <taxon>Neopterygii</taxon>
        <taxon>Teleostei</taxon>
        <taxon>Neoteleostei</taxon>
        <taxon>Acanthomorphata</taxon>
        <taxon>Carangaria</taxon>
        <taxon>Pleuronectiformes</taxon>
        <taxon>Pleuronectoidei</taxon>
        <taxon>Scophthalmidae</taxon>
        <taxon>Scophthalmus</taxon>
    </lineage>
</organism>
<dbReference type="Proteomes" id="UP000438429">
    <property type="component" value="Unassembled WGS sequence"/>
</dbReference>
<feature type="compositionally biased region" description="Polar residues" evidence="1">
    <location>
        <begin position="34"/>
        <end position="52"/>
    </location>
</feature>
<dbReference type="AlphaFoldDB" id="A0A6A4SK83"/>
<proteinExistence type="predicted"/>
<feature type="region of interest" description="Disordered" evidence="1">
    <location>
        <begin position="25"/>
        <end position="74"/>
    </location>
</feature>
<protein>
    <submittedName>
        <fullName evidence="2">Uncharacterized protein</fullName>
    </submittedName>
</protein>
<evidence type="ECO:0000313" key="3">
    <source>
        <dbReference type="Proteomes" id="UP000438429"/>
    </source>
</evidence>
<reference evidence="2 3" key="1">
    <citation type="submission" date="2019-06" db="EMBL/GenBank/DDBJ databases">
        <title>Draft genomes of female and male turbot (Scophthalmus maximus).</title>
        <authorList>
            <person name="Xu H."/>
            <person name="Xu X.-W."/>
            <person name="Shao C."/>
            <person name="Chen S."/>
        </authorList>
    </citation>
    <scope>NUCLEOTIDE SEQUENCE [LARGE SCALE GENOMIC DNA]</scope>
    <source>
        <strain evidence="2">Ysfricsl-2016a</strain>
        <tissue evidence="2">Blood</tissue>
    </source>
</reference>
<dbReference type="EMBL" id="VEVO01000010">
    <property type="protein sequence ID" value="KAF0035656.1"/>
    <property type="molecule type" value="Genomic_DNA"/>
</dbReference>
<sequence>MQRNIIDPQGLRQSGERTRLIIMRASETVDDETSGQMNRSVDEACQSSQQVDVSDGESVERSAAGGSAQSLSPE</sequence>
<evidence type="ECO:0000256" key="1">
    <source>
        <dbReference type="SAM" id="MobiDB-lite"/>
    </source>
</evidence>